<dbReference type="Proteomes" id="UP000026915">
    <property type="component" value="Chromosome 1"/>
</dbReference>
<keyword evidence="2" id="KW-1185">Reference proteome</keyword>
<proteinExistence type="predicted"/>
<protein>
    <submittedName>
        <fullName evidence="1">Uncharacterized protein</fullName>
    </submittedName>
</protein>
<dbReference type="HOGENOM" id="CLU_2692744_0_0_1"/>
<dbReference type="InParanoid" id="A0A061DP98"/>
<evidence type="ECO:0000313" key="2">
    <source>
        <dbReference type="Proteomes" id="UP000026915"/>
    </source>
</evidence>
<organism evidence="1 2">
    <name type="scientific">Theobroma cacao</name>
    <name type="common">Cacao</name>
    <name type="synonym">Cocoa</name>
    <dbReference type="NCBI Taxonomy" id="3641"/>
    <lineage>
        <taxon>Eukaryota</taxon>
        <taxon>Viridiplantae</taxon>
        <taxon>Streptophyta</taxon>
        <taxon>Embryophyta</taxon>
        <taxon>Tracheophyta</taxon>
        <taxon>Spermatophyta</taxon>
        <taxon>Magnoliopsida</taxon>
        <taxon>eudicotyledons</taxon>
        <taxon>Gunneridae</taxon>
        <taxon>Pentapetalae</taxon>
        <taxon>rosids</taxon>
        <taxon>malvids</taxon>
        <taxon>Malvales</taxon>
        <taxon>Malvaceae</taxon>
        <taxon>Byttnerioideae</taxon>
        <taxon>Theobroma</taxon>
    </lineage>
</organism>
<dbReference type="EMBL" id="CM001879">
    <property type="protein sequence ID" value="EOX94535.1"/>
    <property type="molecule type" value="Genomic_DNA"/>
</dbReference>
<dbReference type="Gramene" id="EOX94535">
    <property type="protein sequence ID" value="EOX94535"/>
    <property type="gene ID" value="TCM_004155"/>
</dbReference>
<sequence>MVKVHSFKLMTFHSKLDNFVITMFTISSLFKPPVPPLFSTTQPCRFSVCSKIQYHRSFPSFSFLLSPAKTNGPP</sequence>
<name>A0A061DP98_THECC</name>
<gene>
    <name evidence="1" type="ORF">TCM_004155</name>
</gene>
<reference evidence="1 2" key="1">
    <citation type="journal article" date="2013" name="Genome Biol.">
        <title>The genome sequence of the most widely cultivated cacao type and its use to identify candidate genes regulating pod color.</title>
        <authorList>
            <person name="Motamayor J.C."/>
            <person name="Mockaitis K."/>
            <person name="Schmutz J."/>
            <person name="Haiminen N."/>
            <person name="Iii D.L."/>
            <person name="Cornejo O."/>
            <person name="Findley S.D."/>
            <person name="Zheng P."/>
            <person name="Utro F."/>
            <person name="Royaert S."/>
            <person name="Saski C."/>
            <person name="Jenkins J."/>
            <person name="Podicheti R."/>
            <person name="Zhao M."/>
            <person name="Scheffler B.E."/>
            <person name="Stack J.C."/>
            <person name="Feltus F.A."/>
            <person name="Mustiga G.M."/>
            <person name="Amores F."/>
            <person name="Phillips W."/>
            <person name="Marelli J.P."/>
            <person name="May G.D."/>
            <person name="Shapiro H."/>
            <person name="Ma J."/>
            <person name="Bustamante C.D."/>
            <person name="Schnell R.J."/>
            <person name="Main D."/>
            <person name="Gilbert D."/>
            <person name="Parida L."/>
            <person name="Kuhn D.N."/>
        </authorList>
    </citation>
    <scope>NUCLEOTIDE SEQUENCE [LARGE SCALE GENOMIC DNA]</scope>
    <source>
        <strain evidence="2">cv. Matina 1-6</strain>
    </source>
</reference>
<dbReference type="AlphaFoldDB" id="A0A061DP98"/>
<accession>A0A061DP98</accession>
<evidence type="ECO:0000313" key="1">
    <source>
        <dbReference type="EMBL" id="EOX94535.1"/>
    </source>
</evidence>